<dbReference type="Pfam" id="PF00083">
    <property type="entry name" value="Sugar_tr"/>
    <property type="match status" value="1"/>
</dbReference>
<sequence length="486" mass="55712">MKEKIVYIYRIIGEKGRFQKRTTFFFAIHYFISAVFVISVPLLFWQPQFSCLNKKGVYEICYEDTGACDNDDVQINTNVFSSISAEFKLYCDKRNLRVLGQSLVYIGGAIGILIFNQLSDIKGRKISIILSWIIVTIGAVIMAFSQNIDLILFSIFLLGLGIFPITSIDQVYLNEVSTGKYRQTSQVLMYVVWGIAEIAILPLTEIINDWQTFILIYKSVRGFTLLFVLFSIFIHCLYYGTGFIISRVGLELRWNIFYIGIAETIGYYLSEIKSPYLKRKKGTIISIIISIIFMMYSICFTIPDKCQENHQLCWQKSAQILSVTLSRLTISFAFSLFILWINEILPTTIRSIGQGLILGLGIGGGFISPFIVDASYSYNINPVLTLSALGSLCIFLSICIKETKDVKPPDEIEEELQDDDYQKQAEKFEKRVIQFGPNLKDLVNGEDENQKKQNQSEKKQNYYDNNVDFQVKQEEEFKQFPQGKKL</sequence>
<keyword evidence="4 6" id="KW-0472">Membrane</keyword>
<feature type="transmembrane region" description="Helical" evidence="6">
    <location>
        <begin position="125"/>
        <end position="143"/>
    </location>
</feature>
<dbReference type="InterPro" id="IPR036259">
    <property type="entry name" value="MFS_trans_sf"/>
</dbReference>
<feature type="region of interest" description="Disordered" evidence="5">
    <location>
        <begin position="439"/>
        <end position="464"/>
    </location>
</feature>
<dbReference type="InterPro" id="IPR005828">
    <property type="entry name" value="MFS_sugar_transport-like"/>
</dbReference>
<accession>A0A0V0R867</accession>
<organism evidence="7 8">
    <name type="scientific">Pseudocohnilembus persalinus</name>
    <name type="common">Ciliate</name>
    <dbReference type="NCBI Taxonomy" id="266149"/>
    <lineage>
        <taxon>Eukaryota</taxon>
        <taxon>Sar</taxon>
        <taxon>Alveolata</taxon>
        <taxon>Ciliophora</taxon>
        <taxon>Intramacronucleata</taxon>
        <taxon>Oligohymenophorea</taxon>
        <taxon>Scuticociliatia</taxon>
        <taxon>Philasterida</taxon>
        <taxon>Pseudocohnilembidae</taxon>
        <taxon>Pseudocohnilembus</taxon>
    </lineage>
</organism>
<feature type="transmembrane region" description="Helical" evidence="6">
    <location>
        <begin position="24"/>
        <end position="45"/>
    </location>
</feature>
<dbReference type="Gene3D" id="1.20.1250.20">
    <property type="entry name" value="MFS general substrate transporter like domains"/>
    <property type="match status" value="2"/>
</dbReference>
<evidence type="ECO:0000256" key="4">
    <source>
        <dbReference type="ARBA" id="ARBA00023136"/>
    </source>
</evidence>
<evidence type="ECO:0000256" key="6">
    <source>
        <dbReference type="SAM" id="Phobius"/>
    </source>
</evidence>
<feature type="transmembrane region" description="Helical" evidence="6">
    <location>
        <begin position="378"/>
        <end position="400"/>
    </location>
</feature>
<name>A0A0V0R867_PSEPJ</name>
<keyword evidence="8" id="KW-1185">Reference proteome</keyword>
<evidence type="ECO:0000256" key="3">
    <source>
        <dbReference type="ARBA" id="ARBA00022989"/>
    </source>
</evidence>
<comment type="subcellular location">
    <subcellularLocation>
        <location evidence="1">Membrane</location>
        <topology evidence="1">Multi-pass membrane protein</topology>
    </subcellularLocation>
</comment>
<dbReference type="SUPFAM" id="SSF103473">
    <property type="entry name" value="MFS general substrate transporter"/>
    <property type="match status" value="1"/>
</dbReference>
<gene>
    <name evidence="7" type="ORF">PPERSA_10491</name>
</gene>
<dbReference type="GO" id="GO:0022857">
    <property type="term" value="F:transmembrane transporter activity"/>
    <property type="evidence" value="ECO:0007669"/>
    <property type="project" value="InterPro"/>
</dbReference>
<dbReference type="EMBL" id="LDAU01000028">
    <property type="protein sequence ID" value="KRX10392.1"/>
    <property type="molecule type" value="Genomic_DNA"/>
</dbReference>
<dbReference type="AlphaFoldDB" id="A0A0V0R867"/>
<feature type="transmembrane region" description="Helical" evidence="6">
    <location>
        <begin position="282"/>
        <end position="303"/>
    </location>
</feature>
<evidence type="ECO:0000313" key="7">
    <source>
        <dbReference type="EMBL" id="KRX10392.1"/>
    </source>
</evidence>
<feature type="transmembrane region" description="Helical" evidence="6">
    <location>
        <begin position="352"/>
        <end position="372"/>
    </location>
</feature>
<protein>
    <submittedName>
        <fullName evidence="7">Major facilitator superfamily domain, general substrate transporter</fullName>
    </submittedName>
</protein>
<dbReference type="InParanoid" id="A0A0V0R867"/>
<feature type="transmembrane region" description="Helical" evidence="6">
    <location>
        <begin position="98"/>
        <end position="119"/>
    </location>
</feature>
<proteinExistence type="predicted"/>
<dbReference type="PANTHER" id="PTHR24064">
    <property type="entry name" value="SOLUTE CARRIER FAMILY 22 MEMBER"/>
    <property type="match status" value="1"/>
</dbReference>
<keyword evidence="3 6" id="KW-1133">Transmembrane helix</keyword>
<evidence type="ECO:0000256" key="1">
    <source>
        <dbReference type="ARBA" id="ARBA00004141"/>
    </source>
</evidence>
<evidence type="ECO:0000313" key="8">
    <source>
        <dbReference type="Proteomes" id="UP000054937"/>
    </source>
</evidence>
<evidence type="ECO:0000256" key="5">
    <source>
        <dbReference type="SAM" id="MobiDB-lite"/>
    </source>
</evidence>
<dbReference type="OMA" id="CSHDDLH"/>
<feature type="compositionally biased region" description="Basic and acidic residues" evidence="5">
    <location>
        <begin position="448"/>
        <end position="461"/>
    </location>
</feature>
<evidence type="ECO:0000256" key="2">
    <source>
        <dbReference type="ARBA" id="ARBA00022692"/>
    </source>
</evidence>
<keyword evidence="2 6" id="KW-0812">Transmembrane</keyword>
<feature type="transmembrane region" description="Helical" evidence="6">
    <location>
        <begin position="188"/>
        <end position="208"/>
    </location>
</feature>
<dbReference type="Proteomes" id="UP000054937">
    <property type="component" value="Unassembled WGS sequence"/>
</dbReference>
<comment type="caution">
    <text evidence="7">The sequence shown here is derived from an EMBL/GenBank/DDBJ whole genome shotgun (WGS) entry which is preliminary data.</text>
</comment>
<feature type="transmembrane region" description="Helical" evidence="6">
    <location>
        <begin position="318"/>
        <end position="340"/>
    </location>
</feature>
<dbReference type="OrthoDB" id="3936150at2759"/>
<dbReference type="GO" id="GO:0016020">
    <property type="term" value="C:membrane"/>
    <property type="evidence" value="ECO:0007669"/>
    <property type="project" value="UniProtKB-SubCell"/>
</dbReference>
<feature type="transmembrane region" description="Helical" evidence="6">
    <location>
        <begin position="150"/>
        <end position="168"/>
    </location>
</feature>
<reference evidence="7 8" key="1">
    <citation type="journal article" date="2015" name="Sci. Rep.">
        <title>Genome of the facultative scuticociliatosis pathogen Pseudocohnilembus persalinus provides insight into its virulence through horizontal gene transfer.</title>
        <authorList>
            <person name="Xiong J."/>
            <person name="Wang G."/>
            <person name="Cheng J."/>
            <person name="Tian M."/>
            <person name="Pan X."/>
            <person name="Warren A."/>
            <person name="Jiang C."/>
            <person name="Yuan D."/>
            <person name="Miao W."/>
        </authorList>
    </citation>
    <scope>NUCLEOTIDE SEQUENCE [LARGE SCALE GENOMIC DNA]</scope>
    <source>
        <strain evidence="7">36N120E</strain>
    </source>
</reference>
<feature type="transmembrane region" description="Helical" evidence="6">
    <location>
        <begin position="220"/>
        <end position="240"/>
    </location>
</feature>